<organism evidence="2 3">
    <name type="scientific">Pristionchus fissidentatus</name>
    <dbReference type="NCBI Taxonomy" id="1538716"/>
    <lineage>
        <taxon>Eukaryota</taxon>
        <taxon>Metazoa</taxon>
        <taxon>Ecdysozoa</taxon>
        <taxon>Nematoda</taxon>
        <taxon>Chromadorea</taxon>
        <taxon>Rhabditida</taxon>
        <taxon>Rhabditina</taxon>
        <taxon>Diplogasteromorpha</taxon>
        <taxon>Diplogasteroidea</taxon>
        <taxon>Neodiplogasteridae</taxon>
        <taxon>Pristionchus</taxon>
    </lineage>
</organism>
<feature type="compositionally biased region" description="Basic and acidic residues" evidence="1">
    <location>
        <begin position="17"/>
        <end position="28"/>
    </location>
</feature>
<dbReference type="Proteomes" id="UP001432322">
    <property type="component" value="Unassembled WGS sequence"/>
</dbReference>
<evidence type="ECO:0000313" key="2">
    <source>
        <dbReference type="EMBL" id="GMT34971.1"/>
    </source>
</evidence>
<protein>
    <submittedName>
        <fullName evidence="2">Uncharacterized protein</fullName>
    </submittedName>
</protein>
<dbReference type="AlphaFoldDB" id="A0AAV5WV69"/>
<gene>
    <name evidence="2" type="ORF">PFISCL1PPCAC_26268</name>
</gene>
<feature type="compositionally biased region" description="Basic and acidic residues" evidence="1">
    <location>
        <begin position="35"/>
        <end position="56"/>
    </location>
</feature>
<comment type="caution">
    <text evidence="2">The sequence shown here is derived from an EMBL/GenBank/DDBJ whole genome shotgun (WGS) entry which is preliminary data.</text>
</comment>
<evidence type="ECO:0000256" key="1">
    <source>
        <dbReference type="SAM" id="MobiDB-lite"/>
    </source>
</evidence>
<feature type="region of interest" description="Disordered" evidence="1">
    <location>
        <begin position="1"/>
        <end position="105"/>
    </location>
</feature>
<dbReference type="EMBL" id="BTSY01000006">
    <property type="protein sequence ID" value="GMT34971.1"/>
    <property type="molecule type" value="Genomic_DNA"/>
</dbReference>
<proteinExistence type="predicted"/>
<reference evidence="2" key="1">
    <citation type="submission" date="2023-10" db="EMBL/GenBank/DDBJ databases">
        <title>Genome assembly of Pristionchus species.</title>
        <authorList>
            <person name="Yoshida K."/>
            <person name="Sommer R.J."/>
        </authorList>
    </citation>
    <scope>NUCLEOTIDE SEQUENCE</scope>
    <source>
        <strain evidence="2">RS5133</strain>
    </source>
</reference>
<feature type="compositionally biased region" description="Low complexity" evidence="1">
    <location>
        <begin position="78"/>
        <end position="92"/>
    </location>
</feature>
<keyword evidence="3" id="KW-1185">Reference proteome</keyword>
<name>A0AAV5WV69_9BILA</name>
<accession>A0AAV5WV69</accession>
<sequence>SPDPGNRGRVSVGGQQRQKEAPSRKETKPPVFAIIKKEESNAVKKSKEITMKKERQPFLPPILPAARRRSTTINIPVNMSRSRSSPNCSSRMRFGRPPHSPDGRNQLTRLFYLPLIPPRSTSSHQWPGNDIDRVIRALAS</sequence>
<evidence type="ECO:0000313" key="3">
    <source>
        <dbReference type="Proteomes" id="UP001432322"/>
    </source>
</evidence>
<feature type="non-terminal residue" evidence="2">
    <location>
        <position position="1"/>
    </location>
</feature>